<protein>
    <recommendedName>
        <fullName evidence="1">Lysine-specific metallo-endopeptidase domain-containing protein</fullName>
    </recommendedName>
</protein>
<dbReference type="AlphaFoldDB" id="A0A5Q4ZJS0"/>
<evidence type="ECO:0000313" key="3">
    <source>
        <dbReference type="Proteomes" id="UP000325811"/>
    </source>
</evidence>
<accession>A0A5Q4ZJS0</accession>
<dbReference type="EMBL" id="LR699554">
    <property type="protein sequence ID" value="VVD31776.1"/>
    <property type="molecule type" value="Genomic_DNA"/>
</dbReference>
<dbReference type="CDD" id="cd11007">
    <property type="entry name" value="M35_like_1"/>
    <property type="match status" value="1"/>
</dbReference>
<dbReference type="KEGG" id="pdio:PDMSB3_0473.1"/>
<sequence length="234" mass="26184">MSNLGNGSKYEFDAHENEEWFEVHSTAVTNTNPESMIHVTIDTTPICKNMTDREFSKTVLALRDDAVKVIQQRLAELTAWTPAAQERVRIWFGSTDVATRQTLMAGLSAMMPVMNALKAWNFVRPDSYMDRATGCVPNRKNVSGEAAHVCRPDTATHTIAIRDTFCTMPDKTAGTMDSKQVTLVHECTHFIDTFGSVDYNNTYGQLLGKRLAQNEPNMAIQNADNIAWYVLCPD</sequence>
<name>A0A5Q4ZJS0_9BURK</name>
<dbReference type="Pfam" id="PF14521">
    <property type="entry name" value="Aspzincin_M35"/>
    <property type="match status" value="1"/>
</dbReference>
<organism evidence="2 3">
    <name type="scientific">Paraburkholderia dioscoreae</name>
    <dbReference type="NCBI Taxonomy" id="2604047"/>
    <lineage>
        <taxon>Bacteria</taxon>
        <taxon>Pseudomonadati</taxon>
        <taxon>Pseudomonadota</taxon>
        <taxon>Betaproteobacteria</taxon>
        <taxon>Burkholderiales</taxon>
        <taxon>Burkholderiaceae</taxon>
        <taxon>Paraburkholderia</taxon>
    </lineage>
</organism>
<dbReference type="RefSeq" id="WP_165187755.1">
    <property type="nucleotide sequence ID" value="NZ_LR699554.1"/>
</dbReference>
<gene>
    <name evidence="2" type="ORF">PDMSB3_0473</name>
</gene>
<feature type="domain" description="Lysine-specific metallo-endopeptidase" evidence="1">
    <location>
        <begin position="75"/>
        <end position="231"/>
    </location>
</feature>
<dbReference type="SUPFAM" id="SSF55486">
    <property type="entry name" value="Metalloproteases ('zincins'), catalytic domain"/>
    <property type="match status" value="1"/>
</dbReference>
<evidence type="ECO:0000259" key="1">
    <source>
        <dbReference type="SMART" id="SM01351"/>
    </source>
</evidence>
<dbReference type="InterPro" id="IPR029463">
    <property type="entry name" value="Lys_MEP"/>
</dbReference>
<dbReference type="GO" id="GO:0004222">
    <property type="term" value="F:metalloendopeptidase activity"/>
    <property type="evidence" value="ECO:0007669"/>
    <property type="project" value="InterPro"/>
</dbReference>
<dbReference type="Gene3D" id="3.40.390.10">
    <property type="entry name" value="Collagenase (Catalytic Domain)"/>
    <property type="match status" value="1"/>
</dbReference>
<dbReference type="InterPro" id="IPR034108">
    <property type="entry name" value="Pept_M35-like_proteobacteria"/>
</dbReference>
<keyword evidence="3" id="KW-1185">Reference proteome</keyword>
<dbReference type="SMART" id="SM01351">
    <property type="entry name" value="Aspzincin_M35"/>
    <property type="match status" value="1"/>
</dbReference>
<dbReference type="InterPro" id="IPR024079">
    <property type="entry name" value="MetalloPept_cat_dom_sf"/>
</dbReference>
<dbReference type="Proteomes" id="UP000325811">
    <property type="component" value="Chromosome II"/>
</dbReference>
<evidence type="ECO:0000313" key="2">
    <source>
        <dbReference type="EMBL" id="VVD31776.1"/>
    </source>
</evidence>
<reference evidence="2 3" key="1">
    <citation type="submission" date="2019-08" db="EMBL/GenBank/DDBJ databases">
        <authorList>
            <person name="Herpell B J."/>
        </authorList>
    </citation>
    <scope>NUCLEOTIDE SEQUENCE [LARGE SCALE GENOMIC DNA]</scope>
    <source>
        <strain evidence="3">Msb3</strain>
    </source>
</reference>
<proteinExistence type="predicted"/>